<feature type="domain" description="Cadherin" evidence="6">
    <location>
        <begin position="344"/>
        <end position="443"/>
    </location>
</feature>
<evidence type="ECO:0000256" key="2">
    <source>
        <dbReference type="ARBA" id="ARBA00022692"/>
    </source>
</evidence>
<dbReference type="CDD" id="cd11304">
    <property type="entry name" value="Cadherin_repeat"/>
    <property type="match status" value="15"/>
</dbReference>
<dbReference type="InterPro" id="IPR050174">
    <property type="entry name" value="Protocadherin/Cadherin-CA"/>
</dbReference>
<dbReference type="PANTHER" id="PTHR24028">
    <property type="entry name" value="CADHERIN-87A"/>
    <property type="match status" value="1"/>
</dbReference>
<dbReference type="NCBIfam" id="TIGR04131">
    <property type="entry name" value="Bac_Flav_CTERM"/>
    <property type="match status" value="1"/>
</dbReference>
<feature type="domain" description="Cadherin" evidence="6">
    <location>
        <begin position="1344"/>
        <end position="1434"/>
    </location>
</feature>
<dbReference type="PROSITE" id="PS50268">
    <property type="entry name" value="CADHERIN_2"/>
    <property type="match status" value="17"/>
</dbReference>
<dbReference type="InterPro" id="IPR026341">
    <property type="entry name" value="T9SS_type_B"/>
</dbReference>
<feature type="domain" description="Cadherin" evidence="6">
    <location>
        <begin position="853"/>
        <end position="940"/>
    </location>
</feature>
<evidence type="ECO:0000256" key="1">
    <source>
        <dbReference type="ARBA" id="ARBA00004167"/>
    </source>
</evidence>
<dbReference type="Proteomes" id="UP000321168">
    <property type="component" value="Unassembled WGS sequence"/>
</dbReference>
<dbReference type="PANTHER" id="PTHR24028:SF316">
    <property type="entry name" value="NEURAL-CADHERIN-LIKE"/>
    <property type="match status" value="1"/>
</dbReference>
<feature type="domain" description="Cadherin" evidence="6">
    <location>
        <begin position="249"/>
        <end position="344"/>
    </location>
</feature>
<feature type="signal peptide" evidence="5">
    <location>
        <begin position="1"/>
        <end position="19"/>
    </location>
</feature>
<keyword evidence="2" id="KW-0812">Transmembrane</keyword>
<dbReference type="RefSeq" id="WP_147014699.1">
    <property type="nucleotide sequence ID" value="NZ_VORB01000006.1"/>
</dbReference>
<dbReference type="InterPro" id="IPR006644">
    <property type="entry name" value="Cadg"/>
</dbReference>
<keyword evidence="3" id="KW-1133">Transmembrane helix</keyword>
<dbReference type="Gene3D" id="2.60.40.60">
    <property type="entry name" value="Cadherins"/>
    <property type="match status" value="17"/>
</dbReference>
<dbReference type="InterPro" id="IPR015919">
    <property type="entry name" value="Cadherin-like_sf"/>
</dbReference>
<evidence type="ECO:0000313" key="8">
    <source>
        <dbReference type="Proteomes" id="UP000321168"/>
    </source>
</evidence>
<proteinExistence type="predicted"/>
<dbReference type="Pfam" id="PF00028">
    <property type="entry name" value="Cadherin"/>
    <property type="match status" value="1"/>
</dbReference>
<protein>
    <submittedName>
        <fullName evidence="7">T9SS type B sorting domain-containing protein</fullName>
    </submittedName>
</protein>
<evidence type="ECO:0000313" key="7">
    <source>
        <dbReference type="EMBL" id="TXC78672.1"/>
    </source>
</evidence>
<evidence type="ECO:0000256" key="3">
    <source>
        <dbReference type="ARBA" id="ARBA00022989"/>
    </source>
</evidence>
<comment type="subcellular location">
    <subcellularLocation>
        <location evidence="1">Membrane</location>
        <topology evidence="1">Single-pass membrane protein</topology>
    </subcellularLocation>
</comment>
<dbReference type="GO" id="GO:0005509">
    <property type="term" value="F:calcium ion binding"/>
    <property type="evidence" value="ECO:0007669"/>
    <property type="project" value="InterPro"/>
</dbReference>
<feature type="domain" description="Cadherin" evidence="6">
    <location>
        <begin position="1534"/>
        <end position="1633"/>
    </location>
</feature>
<dbReference type="EMBL" id="VORB01000006">
    <property type="protein sequence ID" value="TXC78672.1"/>
    <property type="molecule type" value="Genomic_DNA"/>
</dbReference>
<feature type="domain" description="Cadherin" evidence="6">
    <location>
        <begin position="649"/>
        <end position="740"/>
    </location>
</feature>
<gene>
    <name evidence="7" type="ORF">FRX97_08110</name>
</gene>
<feature type="domain" description="Cadherin" evidence="6">
    <location>
        <begin position="740"/>
        <end position="839"/>
    </location>
</feature>
<keyword evidence="8" id="KW-1185">Reference proteome</keyword>
<feature type="domain" description="Cadherin" evidence="6">
    <location>
        <begin position="1036"/>
        <end position="1135"/>
    </location>
</feature>
<dbReference type="OrthoDB" id="1086662at2"/>
<feature type="domain" description="Cadherin" evidence="6">
    <location>
        <begin position="537"/>
        <end position="641"/>
    </location>
</feature>
<dbReference type="InterPro" id="IPR002126">
    <property type="entry name" value="Cadherin-like_dom"/>
</dbReference>
<feature type="domain" description="Cadherin" evidence="6">
    <location>
        <begin position="1732"/>
        <end position="1832"/>
    </location>
</feature>
<sequence length="2017" mass="220682">MKKFGIIITLLTLVCSVFAADPNDHNTWSVNAGSFTYSMNITAKLNINCVDLENPSNKIAAFVGNDCRGVEFTSSIVNGEYLAFLTVYSNSVNGESIKLYMYNASIGNVVAAADEVAFQDGAAYGFPSSPYITYSNHAPTAINLTATSIDENAGANALVGTMSSVDQNSGQTHSYSFVAGTGDTDNGSFSIDGNSLKATNNLNFEVKSSYSVRIRTTDNLGCFYDQTVSITVNDVNDDITAVSLDNSDINENASVNAVIGNVIVSDEDQGQIHQYFLSSANGKGTDNDKVTLSSSGLIRANNQAFNFEAQDELDVQVRVIDGEGSELIQPFTIAINDLNDTPTEIVTFTNQFAENLAVGTTLTTLSTTDEDAGDTHNYSFATVEGSDNASFTIVDDEIRSNVIFNFEEKSIFYLYIISTDAGGATVQEQIILTATDQNDTPTNIELSSTSCAENQNAGALVAMLSAIDEDANDTHTYSLVAGAGDTDNAMFQVDGDQLKTSTLFDFETKNQLSLRLQVNDGNATYSKAFTISVTDNNDTPYDLNISNNEVYENLADYQFAILSTSDYDANDAFSYALVSGSGDTHNSQFKIIGNSLYTKNGFDYESANNLSIRVKTTDEAGASFEKTLAISILDANDKPYALSLSNNVVAENANLGTPFGLFTGSDEDANTTFTYAFAEVSGNDNANFTIVGNELRTNLKFNYEDRSIYYIYVNVYDQHDAFFQKQFTISIDDANDIPTDISINNLTIPENQVSGTFIGKLSTTDEDENDTHLYFLSAGDGDDNNNAFEIRNDSLFSDAVFDYETQATRSLRVSSSDGNGTVSKQFTVSVIPGNDAPYGILLSNEEVVENANNTLVGVLSTLDSDAEDTHTYSLVSGTGSTDNAKFKIIGDQLLTNVALDFETLDTAEIRIKVSDLLGSTFERTFKIAVEDQNDVPQDVFLSTNIFDENLDFGSTIANLSTLDEDADETFTYELTQGEVDNALFSIVGSELRTNSQFDFETKSSYFVKIKVTDQGGLSLSKQFSLTVNNTNDIPTDISLTSYTVKENKTSGQAFAKLVATDQDPSDNFTFSLVSGLGDDNNSNFNIFGDSLYVNTNLDFETQSTHFIRVRVSDGTGSYEKSLTIGILDAFDAPTAIELSSDMIAENKEVGTLVATLLAIDVDAQDSHTFSFAEGLNDDDNSFFVIEANQLVSNAKFNYEAKSQYKIRIKATDAGNLSYEQFFIINIIDENDAPTSIDLSTLNFDENIPVSSVIAEISAEDPDANDELRFEFANNGEYDNHAFQIVGNKIVTKEKINYEVKRKYVLNIRVIDIAGASFVQQFVLDVNDKMDAPTAILLDNASFWEESALGTYIGTFEVHDQDVNDQHTFQFVAGMLGADNSKFMISNDSLFTNTFFDFNAQSDFTIKVKATDKTGLSIDQNFSLFLKNSNNAPTSLTLIGNDVDENLPNQKTIGYFVSVDPDSGDGHQYTLVPGEGDADNGIFEIVNGILYSSASFDFETKNSYSIRVRTTDFAEAYLEQDFVINVNNVNDRPSNISLSTNTFNENLEKGSRILRFTTTDQDAGASFTYTFNNDQQNDNNMFAINGDSLVLDGFFNFEEKELYTIRVTSTDEGGLATTKQFIVNVNDINDAPTLLNLEVLPVYENDSTSLIAIVETIDEDTWDAFNYGFIQDINGASNGNVIFRGDSLFLSRPFNFEASATASLHFYGMDLAGMKVDTVITLDIIDVNDKPTDIFISNLEIAENSALGTIIGAFNTADQDKDETFTYTLVSGDGDDNNAAFFIAENELKIATSPNYEIKPNYSVRIKSTDSRGLSTEKAFTIEVLNVNEAPILEDAILDVPEDFEIGEYLATLSYLDNDLGDQHTFNVVGASNVIAVDELGDIYLNSILDYEDVSVYPLQVSITDQGGLSDTANVLLRVVDVIESGANQKLPVNKIISPNGDGKNDAFQIENVHLYKDYSLSIYNEAGGLVYQVNRNYSNDWQATYNGKPLETGSYYYVFVSNLNPADMFKGVFSVIK</sequence>
<feature type="domain" description="Cadherin" evidence="6">
    <location>
        <begin position="948"/>
        <end position="1036"/>
    </location>
</feature>
<feature type="domain" description="Cadherin" evidence="6">
    <location>
        <begin position="141"/>
        <end position="242"/>
    </location>
</feature>
<accession>A0A5C6UZ24</accession>
<keyword evidence="3" id="KW-0472">Membrane</keyword>
<feature type="domain" description="Cadherin" evidence="6">
    <location>
        <begin position="1235"/>
        <end position="1334"/>
    </location>
</feature>
<feature type="domain" description="Cadherin" evidence="6">
    <location>
        <begin position="1839"/>
        <end position="1933"/>
    </location>
</feature>
<feature type="domain" description="Cadherin" evidence="6">
    <location>
        <begin position="1442"/>
        <end position="1534"/>
    </location>
</feature>
<keyword evidence="4" id="KW-0325">Glycoprotein</keyword>
<feature type="domain" description="Cadherin" evidence="6">
    <location>
        <begin position="1143"/>
        <end position="1235"/>
    </location>
</feature>
<organism evidence="7 8">
    <name type="scientific">Luteibaculum oceani</name>
    <dbReference type="NCBI Taxonomy" id="1294296"/>
    <lineage>
        <taxon>Bacteria</taxon>
        <taxon>Pseudomonadati</taxon>
        <taxon>Bacteroidota</taxon>
        <taxon>Flavobacteriia</taxon>
        <taxon>Flavobacteriales</taxon>
        <taxon>Luteibaculaceae</taxon>
        <taxon>Luteibaculum</taxon>
    </lineage>
</organism>
<dbReference type="SUPFAM" id="SSF49313">
    <property type="entry name" value="Cadherin-like"/>
    <property type="match status" value="17"/>
</dbReference>
<reference evidence="7 8" key="1">
    <citation type="submission" date="2019-08" db="EMBL/GenBank/DDBJ databases">
        <title>Genome of Luteibaculum oceani JCM 18817.</title>
        <authorList>
            <person name="Bowman J.P."/>
        </authorList>
    </citation>
    <scope>NUCLEOTIDE SEQUENCE [LARGE SCALE GENOMIC DNA]</scope>
    <source>
        <strain evidence="7 8">JCM 18817</strain>
    </source>
</reference>
<evidence type="ECO:0000256" key="4">
    <source>
        <dbReference type="ARBA" id="ARBA00023180"/>
    </source>
</evidence>
<dbReference type="SMART" id="SM00736">
    <property type="entry name" value="CADG"/>
    <property type="match status" value="5"/>
</dbReference>
<feature type="chain" id="PRO_5022845204" evidence="5">
    <location>
        <begin position="20"/>
        <end position="2017"/>
    </location>
</feature>
<feature type="domain" description="Cadherin" evidence="6">
    <location>
        <begin position="453"/>
        <end position="542"/>
    </location>
</feature>
<evidence type="ECO:0000259" key="6">
    <source>
        <dbReference type="PROSITE" id="PS50268"/>
    </source>
</evidence>
<dbReference type="Pfam" id="PF13585">
    <property type="entry name" value="CHU_C"/>
    <property type="match status" value="1"/>
</dbReference>
<comment type="caution">
    <text evidence="7">The sequence shown here is derived from an EMBL/GenBank/DDBJ whole genome shotgun (WGS) entry which is preliminary data.</text>
</comment>
<dbReference type="GO" id="GO:0007156">
    <property type="term" value="P:homophilic cell adhesion via plasma membrane adhesion molecules"/>
    <property type="evidence" value="ECO:0007669"/>
    <property type="project" value="InterPro"/>
</dbReference>
<dbReference type="GO" id="GO:0005886">
    <property type="term" value="C:plasma membrane"/>
    <property type="evidence" value="ECO:0007669"/>
    <property type="project" value="TreeGrafter"/>
</dbReference>
<keyword evidence="5" id="KW-0732">Signal</keyword>
<evidence type="ECO:0000256" key="5">
    <source>
        <dbReference type="SAM" id="SignalP"/>
    </source>
</evidence>
<name>A0A5C6UZ24_9FLAO</name>
<dbReference type="PRINTS" id="PR00205">
    <property type="entry name" value="CADHERIN"/>
</dbReference>
<dbReference type="SMART" id="SM00112">
    <property type="entry name" value="CA"/>
    <property type="match status" value="18"/>
</dbReference>